<accession>A0ABU6ZW95</accession>
<reference evidence="1 2" key="1">
    <citation type="journal article" date="2023" name="Plants (Basel)">
        <title>Bridging the Gap: Combining Genomics and Transcriptomics Approaches to Understand Stylosanthes scabra, an Orphan Legume from the Brazilian Caatinga.</title>
        <authorList>
            <person name="Ferreira-Neto J.R.C."/>
            <person name="da Silva M.D."/>
            <person name="Binneck E."/>
            <person name="de Melo N.F."/>
            <person name="da Silva R.H."/>
            <person name="de Melo A.L.T.M."/>
            <person name="Pandolfi V."/>
            <person name="Bustamante F.O."/>
            <person name="Brasileiro-Vidal A.C."/>
            <person name="Benko-Iseppon A.M."/>
        </authorList>
    </citation>
    <scope>NUCLEOTIDE SEQUENCE [LARGE SCALE GENOMIC DNA]</scope>
    <source>
        <tissue evidence="1">Leaves</tissue>
    </source>
</reference>
<comment type="caution">
    <text evidence="1">The sequence shown here is derived from an EMBL/GenBank/DDBJ whole genome shotgun (WGS) entry which is preliminary data.</text>
</comment>
<name>A0ABU6ZW95_9FABA</name>
<evidence type="ECO:0000313" key="1">
    <source>
        <dbReference type="EMBL" id="MED6226232.1"/>
    </source>
</evidence>
<gene>
    <name evidence="1" type="ORF">PIB30_101513</name>
</gene>
<protein>
    <submittedName>
        <fullName evidence="1">Uncharacterized protein</fullName>
    </submittedName>
</protein>
<proteinExistence type="predicted"/>
<organism evidence="1 2">
    <name type="scientific">Stylosanthes scabra</name>
    <dbReference type="NCBI Taxonomy" id="79078"/>
    <lineage>
        <taxon>Eukaryota</taxon>
        <taxon>Viridiplantae</taxon>
        <taxon>Streptophyta</taxon>
        <taxon>Embryophyta</taxon>
        <taxon>Tracheophyta</taxon>
        <taxon>Spermatophyta</taxon>
        <taxon>Magnoliopsida</taxon>
        <taxon>eudicotyledons</taxon>
        <taxon>Gunneridae</taxon>
        <taxon>Pentapetalae</taxon>
        <taxon>rosids</taxon>
        <taxon>fabids</taxon>
        <taxon>Fabales</taxon>
        <taxon>Fabaceae</taxon>
        <taxon>Papilionoideae</taxon>
        <taxon>50 kb inversion clade</taxon>
        <taxon>dalbergioids sensu lato</taxon>
        <taxon>Dalbergieae</taxon>
        <taxon>Pterocarpus clade</taxon>
        <taxon>Stylosanthes</taxon>
    </lineage>
</organism>
<dbReference type="EMBL" id="JASCZI010274841">
    <property type="protein sequence ID" value="MED6226232.1"/>
    <property type="molecule type" value="Genomic_DNA"/>
</dbReference>
<keyword evidence="2" id="KW-1185">Reference proteome</keyword>
<evidence type="ECO:0000313" key="2">
    <source>
        <dbReference type="Proteomes" id="UP001341840"/>
    </source>
</evidence>
<dbReference type="Proteomes" id="UP001341840">
    <property type="component" value="Unassembled WGS sequence"/>
</dbReference>
<sequence length="114" mass="12852">MCRAFNHSLPRKKNLIRRGMMGSSRNLMVFEGKNTRIRKEIERAINGWNEFWNVQGMTKESNESGLMAQLKEKWESSPTTMRKINVDATTNGRINGGVGAVARDEMSFSLAAAT</sequence>